<dbReference type="Proteomes" id="UP000308600">
    <property type="component" value="Unassembled WGS sequence"/>
</dbReference>
<keyword evidence="2" id="KW-1185">Reference proteome</keyword>
<gene>
    <name evidence="1" type="ORF">BDN72DRAFT_132569</name>
</gene>
<evidence type="ECO:0000313" key="1">
    <source>
        <dbReference type="EMBL" id="TFK66662.1"/>
    </source>
</evidence>
<reference evidence="1 2" key="1">
    <citation type="journal article" date="2019" name="Nat. Ecol. Evol.">
        <title>Megaphylogeny resolves global patterns of mushroom evolution.</title>
        <authorList>
            <person name="Varga T."/>
            <person name="Krizsan K."/>
            <person name="Foldi C."/>
            <person name="Dima B."/>
            <person name="Sanchez-Garcia M."/>
            <person name="Sanchez-Ramirez S."/>
            <person name="Szollosi G.J."/>
            <person name="Szarkandi J.G."/>
            <person name="Papp V."/>
            <person name="Albert L."/>
            <person name="Andreopoulos W."/>
            <person name="Angelini C."/>
            <person name="Antonin V."/>
            <person name="Barry K.W."/>
            <person name="Bougher N.L."/>
            <person name="Buchanan P."/>
            <person name="Buyck B."/>
            <person name="Bense V."/>
            <person name="Catcheside P."/>
            <person name="Chovatia M."/>
            <person name="Cooper J."/>
            <person name="Damon W."/>
            <person name="Desjardin D."/>
            <person name="Finy P."/>
            <person name="Geml J."/>
            <person name="Haridas S."/>
            <person name="Hughes K."/>
            <person name="Justo A."/>
            <person name="Karasinski D."/>
            <person name="Kautmanova I."/>
            <person name="Kiss B."/>
            <person name="Kocsube S."/>
            <person name="Kotiranta H."/>
            <person name="LaButti K.M."/>
            <person name="Lechner B.E."/>
            <person name="Liimatainen K."/>
            <person name="Lipzen A."/>
            <person name="Lukacs Z."/>
            <person name="Mihaltcheva S."/>
            <person name="Morgado L.N."/>
            <person name="Niskanen T."/>
            <person name="Noordeloos M.E."/>
            <person name="Ohm R.A."/>
            <person name="Ortiz-Santana B."/>
            <person name="Ovrebo C."/>
            <person name="Racz N."/>
            <person name="Riley R."/>
            <person name="Savchenko A."/>
            <person name="Shiryaev A."/>
            <person name="Soop K."/>
            <person name="Spirin V."/>
            <person name="Szebenyi C."/>
            <person name="Tomsovsky M."/>
            <person name="Tulloss R.E."/>
            <person name="Uehling J."/>
            <person name="Grigoriev I.V."/>
            <person name="Vagvolgyi C."/>
            <person name="Papp T."/>
            <person name="Martin F.M."/>
            <person name="Miettinen O."/>
            <person name="Hibbett D.S."/>
            <person name="Nagy L.G."/>
        </authorList>
    </citation>
    <scope>NUCLEOTIDE SEQUENCE [LARGE SCALE GENOMIC DNA]</scope>
    <source>
        <strain evidence="1 2">NL-1719</strain>
    </source>
</reference>
<organism evidence="1 2">
    <name type="scientific">Pluteus cervinus</name>
    <dbReference type="NCBI Taxonomy" id="181527"/>
    <lineage>
        <taxon>Eukaryota</taxon>
        <taxon>Fungi</taxon>
        <taxon>Dikarya</taxon>
        <taxon>Basidiomycota</taxon>
        <taxon>Agaricomycotina</taxon>
        <taxon>Agaricomycetes</taxon>
        <taxon>Agaricomycetidae</taxon>
        <taxon>Agaricales</taxon>
        <taxon>Pluteineae</taxon>
        <taxon>Pluteaceae</taxon>
        <taxon>Pluteus</taxon>
    </lineage>
</organism>
<evidence type="ECO:0000313" key="2">
    <source>
        <dbReference type="Proteomes" id="UP000308600"/>
    </source>
</evidence>
<protein>
    <submittedName>
        <fullName evidence="1">Uncharacterized protein</fullName>
    </submittedName>
</protein>
<proteinExistence type="predicted"/>
<name>A0ACD3AMD9_9AGAR</name>
<accession>A0ACD3AMD9</accession>
<dbReference type="EMBL" id="ML208397">
    <property type="protein sequence ID" value="TFK66662.1"/>
    <property type="molecule type" value="Genomic_DNA"/>
</dbReference>
<sequence>MPVLSAGASRIGTTIQQNALKLQSSKVGLCTQRRHASTTRGQPPKAAGRQSFAKQVQRDERGNVIKPQKDKHLGLFRPMSAKELTSPLFQTQGSLNLPTLHPKTMKPEMVGRAVEFPIANNDPIRVYGLPRTTHKEFRLLSKPCSIIRDVTVDATSMLDTAKTKPSSETSRVFTGPAGCGKSFLLLQCTKHCQTEGWVVLYIPRAVNLVNSTTTHIYDLRTRTYLQPAYSYQILQRLLSVNEPLLAKLKTQKKFSLEKRDLDAQTPLVDLINIGIKDKSAAPTVLDAVVTTLSEQTQYPVLLAVDDFQSLFAQTAYRDPHFQRIRPYHLSLPRLILEFASGKRSFARGAFLGSITESDTQYSSSTELKDYLNLYPGQPAGPYAKRSRMLVEYAKGFQAFPVPEKLSVKEAASIFEVWMEDKAVTPSVRDELFLSKYIEASGNAREFVWKGLLSTLEL</sequence>